<dbReference type="GO" id="GO:0006646">
    <property type="term" value="P:phosphatidylethanolamine biosynthetic process"/>
    <property type="evidence" value="ECO:0007669"/>
    <property type="project" value="TreeGrafter"/>
</dbReference>
<dbReference type="InterPro" id="IPR011009">
    <property type="entry name" value="Kinase-like_dom_sf"/>
</dbReference>
<evidence type="ECO:0000256" key="2">
    <source>
        <dbReference type="SAM" id="MobiDB-lite"/>
    </source>
</evidence>
<reference evidence="3 4" key="1">
    <citation type="submission" date="2019-03" db="EMBL/GenBank/DDBJ databases">
        <title>Rhodosporidium diobovatum UCD-FST 08-225 genome sequencing, assembly, and annotation.</title>
        <authorList>
            <person name="Fakankun I.U."/>
            <person name="Fristensky B."/>
            <person name="Levin D.B."/>
        </authorList>
    </citation>
    <scope>NUCLEOTIDE SEQUENCE [LARGE SCALE GENOMIC DNA]</scope>
    <source>
        <strain evidence="3 4">UCD-FST 08-225</strain>
    </source>
</reference>
<feature type="region of interest" description="Disordered" evidence="2">
    <location>
        <begin position="488"/>
        <end position="519"/>
    </location>
</feature>
<name>A0A5C5G4W8_9BASI</name>
<keyword evidence="3" id="KW-0418">Kinase</keyword>
<feature type="region of interest" description="Disordered" evidence="2">
    <location>
        <begin position="667"/>
        <end position="686"/>
    </location>
</feature>
<feature type="compositionally biased region" description="Acidic residues" evidence="2">
    <location>
        <begin position="59"/>
        <end position="81"/>
    </location>
</feature>
<feature type="compositionally biased region" description="Low complexity" evidence="2">
    <location>
        <begin position="671"/>
        <end position="681"/>
    </location>
</feature>
<dbReference type="GO" id="GO:0004305">
    <property type="term" value="F:ethanolamine kinase activity"/>
    <property type="evidence" value="ECO:0007669"/>
    <property type="project" value="TreeGrafter"/>
</dbReference>
<dbReference type="Gene3D" id="3.90.1200.10">
    <property type="match status" value="1"/>
</dbReference>
<dbReference type="EMBL" id="SOZI01000012">
    <property type="protein sequence ID" value="TNY23374.1"/>
    <property type="molecule type" value="Genomic_DNA"/>
</dbReference>
<gene>
    <name evidence="3" type="ORF">DMC30DRAFT_347443</name>
</gene>
<keyword evidence="4" id="KW-1185">Reference proteome</keyword>
<dbReference type="PANTHER" id="PTHR22603:SF93">
    <property type="entry name" value="RE24176P"/>
    <property type="match status" value="1"/>
</dbReference>
<evidence type="ECO:0000313" key="3">
    <source>
        <dbReference type="EMBL" id="TNY23374.1"/>
    </source>
</evidence>
<dbReference type="Proteomes" id="UP000311382">
    <property type="component" value="Unassembled WGS sequence"/>
</dbReference>
<dbReference type="SUPFAM" id="SSF56112">
    <property type="entry name" value="Protein kinase-like (PK-like)"/>
    <property type="match status" value="1"/>
</dbReference>
<feature type="compositionally biased region" description="Basic and acidic residues" evidence="2">
    <location>
        <begin position="82"/>
        <end position="94"/>
    </location>
</feature>
<feature type="region of interest" description="Disordered" evidence="2">
    <location>
        <begin position="59"/>
        <end position="107"/>
    </location>
</feature>
<feature type="compositionally biased region" description="Low complexity" evidence="2">
    <location>
        <begin position="488"/>
        <end position="512"/>
    </location>
</feature>
<accession>A0A5C5G4W8</accession>
<feature type="compositionally biased region" description="Acidic residues" evidence="2">
    <location>
        <begin position="95"/>
        <end position="104"/>
    </location>
</feature>
<feature type="region of interest" description="Disordered" evidence="2">
    <location>
        <begin position="197"/>
        <end position="297"/>
    </location>
</feature>
<dbReference type="STRING" id="5288.A0A5C5G4W8"/>
<dbReference type="Pfam" id="PF01633">
    <property type="entry name" value="Choline_kinase"/>
    <property type="match status" value="1"/>
</dbReference>
<protein>
    <submittedName>
        <fullName evidence="3">Kinase-like domain-containing protein</fullName>
    </submittedName>
</protein>
<keyword evidence="3" id="KW-0808">Transferase</keyword>
<organism evidence="3 4">
    <name type="scientific">Rhodotorula diobovata</name>
    <dbReference type="NCBI Taxonomy" id="5288"/>
    <lineage>
        <taxon>Eukaryota</taxon>
        <taxon>Fungi</taxon>
        <taxon>Dikarya</taxon>
        <taxon>Basidiomycota</taxon>
        <taxon>Pucciniomycotina</taxon>
        <taxon>Microbotryomycetes</taxon>
        <taxon>Sporidiobolales</taxon>
        <taxon>Sporidiobolaceae</taxon>
        <taxon>Rhodotorula</taxon>
    </lineage>
</organism>
<dbReference type="GO" id="GO:0005737">
    <property type="term" value="C:cytoplasm"/>
    <property type="evidence" value="ECO:0007669"/>
    <property type="project" value="TreeGrafter"/>
</dbReference>
<feature type="compositionally biased region" description="Polar residues" evidence="2">
    <location>
        <begin position="31"/>
        <end position="40"/>
    </location>
</feature>
<feature type="region of interest" description="Disordered" evidence="2">
    <location>
        <begin position="393"/>
        <end position="447"/>
    </location>
</feature>
<feature type="region of interest" description="Disordered" evidence="2">
    <location>
        <begin position="1"/>
        <end position="40"/>
    </location>
</feature>
<evidence type="ECO:0000313" key="4">
    <source>
        <dbReference type="Proteomes" id="UP000311382"/>
    </source>
</evidence>
<evidence type="ECO:0000256" key="1">
    <source>
        <dbReference type="ARBA" id="ARBA00038211"/>
    </source>
</evidence>
<dbReference type="OrthoDB" id="10267235at2759"/>
<dbReference type="GO" id="GO:0004103">
    <property type="term" value="F:choline kinase activity"/>
    <property type="evidence" value="ECO:0007669"/>
    <property type="project" value="TreeGrafter"/>
</dbReference>
<comment type="caution">
    <text evidence="3">The sequence shown here is derived from an EMBL/GenBank/DDBJ whole genome shotgun (WGS) entry which is preliminary data.</text>
</comment>
<dbReference type="PANTHER" id="PTHR22603">
    <property type="entry name" value="CHOLINE/ETHANOALAMINE KINASE"/>
    <property type="match status" value="1"/>
</dbReference>
<feature type="compositionally biased region" description="Low complexity" evidence="2">
    <location>
        <begin position="249"/>
        <end position="260"/>
    </location>
</feature>
<dbReference type="AlphaFoldDB" id="A0A5C5G4W8"/>
<sequence>MPHESLIPSNSPILAAVTGSGSHHHSRSRNSVDSFTLHSNQLNPDIPADLEFLAPGQWDEEFEGDNPADYDDGDDGDDGFDTSDHDDYFDHDTAQDTDVDDWSLEDGHVEGLPRSNLRLDPKQYKQDDFLAQLLPLFRDHLAIPGWVCLPPDTPPALIQIHKISGALTNSVFFVSVPETECDVEVAVTVESPGVYGAPTGSVGDEGQLATPVSSDTRPLTPLTVFGELERGRHSAATPVPHPVRTEQASSSSPHSGPSTPVVETSSLPGYLAADETPPEGSPVNEAPATPREPQTRTERMVLSAPTVLLRVYGPSSGSLISRRNELHILHTLSSQYGIGPHVLGTFANGRVEEYFHSRALNKDEMRDARLSRWISRRMRELHSVELDRMVPPWSEQDEEREQEQRRKRRAAARSRSPGSAPPPESKADDKKRSRRRGGGSSSGGRRSRIQHKLCVWENITRWTREAKNVLRELDELARLPGFARLVSTPSAASSPSGPVLHSSGDASGPDSSSDSEHVPPLASVSRTFAIRAALNLPQFEQELRLYRAFVHQHERTAGQSKRVFAHNDTQYGNLLLMTPTSGGREAEDELERKARREGGAHKRLIVVDFEYAGANPRAFDIANHFCEWQADYHHPSLSHSLSAHQTYPTASERARFLRAYIGSDGGFDGPASGEGSAASGAGRDDKRVERLEDEVRVWQPSSHAQWAVWGIVQAKEDLLARIRTWKDKAARGASSSAASSRATSPAATELVEQVKELGLEDGDELVDLDDMEEVGEVFDYLSYAAERMSMFRRELRELGVVSS</sequence>
<comment type="similarity">
    <text evidence="1">Belongs to the choline/ethanolamine kinase family.</text>
</comment>
<proteinExistence type="inferred from homology"/>